<feature type="compositionally biased region" description="Polar residues" evidence="3">
    <location>
        <begin position="83"/>
        <end position="93"/>
    </location>
</feature>
<keyword evidence="4" id="KW-0812">Transmembrane</keyword>
<evidence type="ECO:0000256" key="4">
    <source>
        <dbReference type="SAM" id="Phobius"/>
    </source>
</evidence>
<feature type="active site" description="Acyl-thioester intermediate" evidence="2">
    <location>
        <position position="219"/>
    </location>
</feature>
<keyword evidence="4" id="KW-0472">Membrane</keyword>
<protein>
    <submittedName>
        <fullName evidence="5">Class E sortase</fullName>
    </submittedName>
</protein>
<dbReference type="EMBL" id="PEBK01000013">
    <property type="protein sequence ID" value="PJM74451.1"/>
    <property type="molecule type" value="Genomic_DNA"/>
</dbReference>
<feature type="transmembrane region" description="Helical" evidence="4">
    <location>
        <begin position="331"/>
        <end position="353"/>
    </location>
</feature>
<dbReference type="SUPFAM" id="SSF63817">
    <property type="entry name" value="Sortase"/>
    <property type="match status" value="1"/>
</dbReference>
<dbReference type="AlphaFoldDB" id="A0A2M9HCC8"/>
<evidence type="ECO:0000256" key="1">
    <source>
        <dbReference type="ARBA" id="ARBA00022801"/>
    </source>
</evidence>
<dbReference type="InterPro" id="IPR053465">
    <property type="entry name" value="Sortase_Class_E"/>
</dbReference>
<keyword evidence="6" id="KW-1185">Reference proteome</keyword>
<accession>A0A2M9HCC8</accession>
<feature type="region of interest" description="Disordered" evidence="3">
    <location>
        <begin position="60"/>
        <end position="93"/>
    </location>
</feature>
<feature type="transmembrane region" description="Helical" evidence="4">
    <location>
        <begin position="21"/>
        <end position="46"/>
    </location>
</feature>
<dbReference type="InterPro" id="IPR042003">
    <property type="entry name" value="Sortase_E"/>
</dbReference>
<dbReference type="NCBIfam" id="TIGR01076">
    <property type="entry name" value="sortase_fam"/>
    <property type="match status" value="1"/>
</dbReference>
<evidence type="ECO:0000313" key="5">
    <source>
        <dbReference type="EMBL" id="PJM74451.1"/>
    </source>
</evidence>
<dbReference type="Pfam" id="PF04203">
    <property type="entry name" value="Sortase"/>
    <property type="match status" value="1"/>
</dbReference>
<evidence type="ECO:0000313" key="6">
    <source>
        <dbReference type="Proteomes" id="UP000231451"/>
    </source>
</evidence>
<evidence type="ECO:0000256" key="3">
    <source>
        <dbReference type="SAM" id="MobiDB-lite"/>
    </source>
</evidence>
<dbReference type="NCBIfam" id="NF033747">
    <property type="entry name" value="class_E_sortase"/>
    <property type="match status" value="1"/>
</dbReference>
<dbReference type="InterPro" id="IPR005754">
    <property type="entry name" value="Sortase"/>
</dbReference>
<name>A0A2M9HCC8_9BIFI</name>
<reference evidence="5 6" key="1">
    <citation type="submission" date="2017-10" db="EMBL/GenBank/DDBJ databases">
        <title>Draft genome sequences of strains TRE 1, TRE 9, TRE H and TRI 7, isolated from tamarins, belonging to four potential novel Bifidobacterium species.</title>
        <authorList>
            <person name="Mattarelli P."/>
            <person name="Modesto M."/>
            <person name="Puglisi E."/>
            <person name="Morelli L."/>
            <person name="Spezio C."/>
            <person name="Bonetti A."/>
            <person name="Sandri C."/>
        </authorList>
    </citation>
    <scope>NUCLEOTIDE SEQUENCE [LARGE SCALE GENOMIC DNA]</scope>
    <source>
        <strain evidence="6">TRI7</strain>
    </source>
</reference>
<feature type="active site" description="Proton donor/acceptor" evidence="2">
    <location>
        <position position="151"/>
    </location>
</feature>
<comment type="caution">
    <text evidence="5">The sequence shown here is derived from an EMBL/GenBank/DDBJ whole genome shotgun (WGS) entry which is preliminary data.</text>
</comment>
<dbReference type="OrthoDB" id="5242879at2"/>
<dbReference type="RefSeq" id="WP_100513774.1">
    <property type="nucleotide sequence ID" value="NZ_PEBK01000013.1"/>
</dbReference>
<feature type="transmembrane region" description="Helical" evidence="4">
    <location>
        <begin position="277"/>
        <end position="299"/>
    </location>
</feature>
<dbReference type="InterPro" id="IPR023365">
    <property type="entry name" value="Sortase_dom-sf"/>
</dbReference>
<dbReference type="Proteomes" id="UP000231451">
    <property type="component" value="Unassembled WGS sequence"/>
</dbReference>
<keyword evidence="4" id="KW-1133">Transmembrane helix</keyword>
<proteinExistence type="predicted"/>
<keyword evidence="1" id="KW-0378">Hydrolase</keyword>
<evidence type="ECO:0000256" key="2">
    <source>
        <dbReference type="PIRSR" id="PIRSR605754-1"/>
    </source>
</evidence>
<feature type="region of interest" description="Disordered" evidence="3">
    <location>
        <begin position="1"/>
        <end position="20"/>
    </location>
</feature>
<gene>
    <name evidence="5" type="ORF">CSQ87_10205</name>
</gene>
<dbReference type="Gene3D" id="2.40.260.10">
    <property type="entry name" value="Sortase"/>
    <property type="match status" value="1"/>
</dbReference>
<dbReference type="GO" id="GO:0016787">
    <property type="term" value="F:hydrolase activity"/>
    <property type="evidence" value="ECO:0007669"/>
    <property type="project" value="UniProtKB-KW"/>
</dbReference>
<dbReference type="CDD" id="cd05830">
    <property type="entry name" value="Sortase_E"/>
    <property type="match status" value="1"/>
</dbReference>
<sequence>MTRTTTRAGRSVAGRPRGGSAASTALGIIAEILITMAAVLALYIVWQLWWTGAEAEAAQTDQRNATSWVDPAKNGNGYRIAPKQTSAPPVQPQSAQTGELIAQLYVPRFGQTWHRNVVEGIDAYQLSRHGLGHYPQSQMPGQLGNVAIAGHRSGYGEPLAHVDTLQAGDKIIIRTKDYWYVYSYTDYTIVTPDHTEVVAAVPNEPGATPTERYVTLTTCEPRYTTATHRWISYGKFDYWAKVSDGIPSELATTGASGSVQFTQNADASLESRIAASLVNIIVALAIAYVVVYCSALLAWRYPALRAIRLGHRRPSGSLYGWMYRLQPGPAAIRWALMLIVAVTIVGCLFEWAFPWAASNIPYLKVTSNFVSVE</sequence>
<organism evidence="5 6">
    <name type="scientific">Bifidobacterium simiarum</name>
    <dbReference type="NCBI Taxonomy" id="2045441"/>
    <lineage>
        <taxon>Bacteria</taxon>
        <taxon>Bacillati</taxon>
        <taxon>Actinomycetota</taxon>
        <taxon>Actinomycetes</taxon>
        <taxon>Bifidobacteriales</taxon>
        <taxon>Bifidobacteriaceae</taxon>
        <taxon>Bifidobacterium</taxon>
    </lineage>
</organism>